<organism evidence="4">
    <name type="scientific">Soboliphyme baturini</name>
    <dbReference type="NCBI Taxonomy" id="241478"/>
    <lineage>
        <taxon>Eukaryota</taxon>
        <taxon>Metazoa</taxon>
        <taxon>Ecdysozoa</taxon>
        <taxon>Nematoda</taxon>
        <taxon>Enoplea</taxon>
        <taxon>Dorylaimia</taxon>
        <taxon>Dioctophymatida</taxon>
        <taxon>Dioctophymatoidea</taxon>
        <taxon>Soboliphymatidae</taxon>
        <taxon>Soboliphyme</taxon>
    </lineage>
</organism>
<reference evidence="4" key="1">
    <citation type="submission" date="2016-06" db="UniProtKB">
        <authorList>
            <consortium name="WormBaseParasite"/>
        </authorList>
    </citation>
    <scope>IDENTIFICATION</scope>
</reference>
<feature type="region of interest" description="Disordered" evidence="1">
    <location>
        <begin position="152"/>
        <end position="189"/>
    </location>
</feature>
<keyword evidence="3" id="KW-1185">Reference proteome</keyword>
<dbReference type="EMBL" id="UZAM01003130">
    <property type="protein sequence ID" value="VDO87415.1"/>
    <property type="molecule type" value="Genomic_DNA"/>
</dbReference>
<dbReference type="WBParaSite" id="SBAD_0000072701-mRNA-1">
    <property type="protein sequence ID" value="SBAD_0000072701-mRNA-1"/>
    <property type="gene ID" value="SBAD_0000072701"/>
</dbReference>
<sequence>PLGPQEHVRGESSTPPTHARQRSRWQCSGEPDAKQESLPSKLEQAGGRTRVTHSLSGETETGLLRRHEGKTRAGARAPVGESSRGRRQASPVKLRPGRQQCPGHESLGQPWWCDQAQVPERPETAPWRNGQSATVFLQDVVAFPVAGVVGDSAGTVPTPGSGSQGPGAWSAPGASPLFTGRRRLLPESA</sequence>
<proteinExistence type="predicted"/>
<evidence type="ECO:0000313" key="3">
    <source>
        <dbReference type="Proteomes" id="UP000270296"/>
    </source>
</evidence>
<gene>
    <name evidence="2" type="ORF">SBAD_LOCUS704</name>
</gene>
<reference evidence="2 3" key="2">
    <citation type="submission" date="2018-11" db="EMBL/GenBank/DDBJ databases">
        <authorList>
            <consortium name="Pathogen Informatics"/>
        </authorList>
    </citation>
    <scope>NUCLEOTIDE SEQUENCE [LARGE SCALE GENOMIC DNA]</scope>
</reference>
<feature type="region of interest" description="Disordered" evidence="1">
    <location>
        <begin position="1"/>
        <end position="109"/>
    </location>
</feature>
<feature type="compositionally biased region" description="Basic and acidic residues" evidence="1">
    <location>
        <begin position="1"/>
        <end position="10"/>
    </location>
</feature>
<evidence type="ECO:0000313" key="4">
    <source>
        <dbReference type="WBParaSite" id="SBAD_0000072701-mRNA-1"/>
    </source>
</evidence>
<name>A0A183IAR0_9BILA</name>
<evidence type="ECO:0000256" key="1">
    <source>
        <dbReference type="SAM" id="MobiDB-lite"/>
    </source>
</evidence>
<evidence type="ECO:0000313" key="2">
    <source>
        <dbReference type="EMBL" id="VDO87415.1"/>
    </source>
</evidence>
<accession>A0A183IAR0</accession>
<dbReference type="AlphaFoldDB" id="A0A183IAR0"/>
<dbReference type="Proteomes" id="UP000270296">
    <property type="component" value="Unassembled WGS sequence"/>
</dbReference>
<protein>
    <submittedName>
        <fullName evidence="4">SCAN box domain-containing protein</fullName>
    </submittedName>
</protein>